<gene>
    <name evidence="1" type="ORF">LCGC14_3132870</name>
</gene>
<sequence>VHHMMGAMPDGVVERNKTMCDKCKVRYVRCTLCARCRECCLGHIDGA</sequence>
<dbReference type="AlphaFoldDB" id="A0A0F8VZ55"/>
<feature type="non-terminal residue" evidence="1">
    <location>
        <position position="1"/>
    </location>
</feature>
<dbReference type="EMBL" id="LAZR01068428">
    <property type="protein sequence ID" value="KKK49652.1"/>
    <property type="molecule type" value="Genomic_DNA"/>
</dbReference>
<reference evidence="1" key="1">
    <citation type="journal article" date="2015" name="Nature">
        <title>Complex archaea that bridge the gap between prokaryotes and eukaryotes.</title>
        <authorList>
            <person name="Spang A."/>
            <person name="Saw J.H."/>
            <person name="Jorgensen S.L."/>
            <person name="Zaremba-Niedzwiedzka K."/>
            <person name="Martijn J."/>
            <person name="Lind A.E."/>
            <person name="van Eijk R."/>
            <person name="Schleper C."/>
            <person name="Guy L."/>
            <person name="Ettema T.J."/>
        </authorList>
    </citation>
    <scope>NUCLEOTIDE SEQUENCE</scope>
</reference>
<organism evidence="1">
    <name type="scientific">marine sediment metagenome</name>
    <dbReference type="NCBI Taxonomy" id="412755"/>
    <lineage>
        <taxon>unclassified sequences</taxon>
        <taxon>metagenomes</taxon>
        <taxon>ecological metagenomes</taxon>
    </lineage>
</organism>
<comment type="caution">
    <text evidence="1">The sequence shown here is derived from an EMBL/GenBank/DDBJ whole genome shotgun (WGS) entry which is preliminary data.</text>
</comment>
<proteinExistence type="predicted"/>
<accession>A0A0F8VZ55</accession>
<evidence type="ECO:0000313" key="1">
    <source>
        <dbReference type="EMBL" id="KKK49652.1"/>
    </source>
</evidence>
<protein>
    <submittedName>
        <fullName evidence="1">Uncharacterized protein</fullName>
    </submittedName>
</protein>
<name>A0A0F8VZ55_9ZZZZ</name>